<evidence type="ECO:0000313" key="2">
    <source>
        <dbReference type="Proteomes" id="UP001285441"/>
    </source>
</evidence>
<protein>
    <submittedName>
        <fullName evidence="1">Uncharacterized protein</fullName>
    </submittedName>
</protein>
<reference evidence="1" key="1">
    <citation type="journal article" date="2023" name="Mol. Phylogenet. Evol.">
        <title>Genome-scale phylogeny and comparative genomics of the fungal order Sordariales.</title>
        <authorList>
            <person name="Hensen N."/>
            <person name="Bonometti L."/>
            <person name="Westerberg I."/>
            <person name="Brannstrom I.O."/>
            <person name="Guillou S."/>
            <person name="Cros-Aarteil S."/>
            <person name="Calhoun S."/>
            <person name="Haridas S."/>
            <person name="Kuo A."/>
            <person name="Mondo S."/>
            <person name="Pangilinan J."/>
            <person name="Riley R."/>
            <person name="LaButti K."/>
            <person name="Andreopoulos B."/>
            <person name="Lipzen A."/>
            <person name="Chen C."/>
            <person name="Yan M."/>
            <person name="Daum C."/>
            <person name="Ng V."/>
            <person name="Clum A."/>
            <person name="Steindorff A."/>
            <person name="Ohm R.A."/>
            <person name="Martin F."/>
            <person name="Silar P."/>
            <person name="Natvig D.O."/>
            <person name="Lalanne C."/>
            <person name="Gautier V."/>
            <person name="Ament-Velasquez S.L."/>
            <person name="Kruys A."/>
            <person name="Hutchinson M.I."/>
            <person name="Powell A.J."/>
            <person name="Barry K."/>
            <person name="Miller A.N."/>
            <person name="Grigoriev I.V."/>
            <person name="Debuchy R."/>
            <person name="Gladieux P."/>
            <person name="Hiltunen Thoren M."/>
            <person name="Johannesson H."/>
        </authorList>
    </citation>
    <scope>NUCLEOTIDE SEQUENCE</scope>
    <source>
        <strain evidence="1">CBS 232.78</strain>
    </source>
</reference>
<sequence>MAFVQPSSGVLKSILLLSIRLSQISLDLVQGTTWCRYVPVFFPRDVRLFVFLPCFISLPSPIWFTFSPPFKSRVNGPLVPS</sequence>
<dbReference type="EMBL" id="JAULSW010000002">
    <property type="protein sequence ID" value="KAK3390514.1"/>
    <property type="molecule type" value="Genomic_DNA"/>
</dbReference>
<proteinExistence type="predicted"/>
<accession>A0AAE0NZK8</accession>
<organism evidence="1 2">
    <name type="scientific">Podospora didyma</name>
    <dbReference type="NCBI Taxonomy" id="330526"/>
    <lineage>
        <taxon>Eukaryota</taxon>
        <taxon>Fungi</taxon>
        <taxon>Dikarya</taxon>
        <taxon>Ascomycota</taxon>
        <taxon>Pezizomycotina</taxon>
        <taxon>Sordariomycetes</taxon>
        <taxon>Sordariomycetidae</taxon>
        <taxon>Sordariales</taxon>
        <taxon>Podosporaceae</taxon>
        <taxon>Podospora</taxon>
    </lineage>
</organism>
<keyword evidence="2" id="KW-1185">Reference proteome</keyword>
<name>A0AAE0NZK8_9PEZI</name>
<comment type="caution">
    <text evidence="1">The sequence shown here is derived from an EMBL/GenBank/DDBJ whole genome shotgun (WGS) entry which is preliminary data.</text>
</comment>
<gene>
    <name evidence="1" type="ORF">B0H63DRAFT_117796</name>
</gene>
<reference evidence="1" key="2">
    <citation type="submission" date="2023-06" db="EMBL/GenBank/DDBJ databases">
        <authorList>
            <consortium name="Lawrence Berkeley National Laboratory"/>
            <person name="Haridas S."/>
            <person name="Hensen N."/>
            <person name="Bonometti L."/>
            <person name="Westerberg I."/>
            <person name="Brannstrom I.O."/>
            <person name="Guillou S."/>
            <person name="Cros-Aarteil S."/>
            <person name="Calhoun S."/>
            <person name="Kuo A."/>
            <person name="Mondo S."/>
            <person name="Pangilinan J."/>
            <person name="Riley R."/>
            <person name="LaButti K."/>
            <person name="Andreopoulos B."/>
            <person name="Lipzen A."/>
            <person name="Chen C."/>
            <person name="Yanf M."/>
            <person name="Daum C."/>
            <person name="Ng V."/>
            <person name="Clum A."/>
            <person name="Steindorff A."/>
            <person name="Ohm R."/>
            <person name="Martin F."/>
            <person name="Silar P."/>
            <person name="Natvig D."/>
            <person name="Lalanne C."/>
            <person name="Gautier V."/>
            <person name="Ament-velasquez S.L."/>
            <person name="Kruys A."/>
            <person name="Hutchinson M.I."/>
            <person name="Powell A.J."/>
            <person name="Barry K."/>
            <person name="Miller A.N."/>
            <person name="Grigoriev I.V."/>
            <person name="Debuchy R."/>
            <person name="Gladieux P."/>
            <person name="Thoren M.H."/>
            <person name="Johannesson H."/>
        </authorList>
    </citation>
    <scope>NUCLEOTIDE SEQUENCE</scope>
    <source>
        <strain evidence="1">CBS 232.78</strain>
    </source>
</reference>
<evidence type="ECO:0000313" key="1">
    <source>
        <dbReference type="EMBL" id="KAK3390514.1"/>
    </source>
</evidence>
<dbReference type="AlphaFoldDB" id="A0AAE0NZK8"/>
<dbReference type="Proteomes" id="UP001285441">
    <property type="component" value="Unassembled WGS sequence"/>
</dbReference>